<feature type="domain" description="Ribonuclease H2 subunit B wHTH" evidence="7">
    <location>
        <begin position="101"/>
        <end position="211"/>
    </location>
</feature>
<proteinExistence type="predicted"/>
<dbReference type="EMBL" id="KZ110592">
    <property type="protein sequence ID" value="OSX66445.1"/>
    <property type="molecule type" value="Genomic_DNA"/>
</dbReference>
<evidence type="ECO:0000259" key="8">
    <source>
        <dbReference type="Pfam" id="PF17745"/>
    </source>
</evidence>
<evidence type="ECO:0000259" key="7">
    <source>
        <dbReference type="Pfam" id="PF09468"/>
    </source>
</evidence>
<dbReference type="STRING" id="670580.A0A1X6NCS7"/>
<accession>A0A1X6NCS7</accession>
<reference evidence="9 10" key="1">
    <citation type="submission" date="2017-04" db="EMBL/GenBank/DDBJ databases">
        <title>Genome Sequence of the Model Brown-Rot Fungus Postia placenta SB12.</title>
        <authorList>
            <consortium name="DOE Joint Genome Institute"/>
            <person name="Gaskell J."/>
            <person name="Kersten P."/>
            <person name="Larrondo L.F."/>
            <person name="Canessa P."/>
            <person name="Martinez D."/>
            <person name="Hibbett D."/>
            <person name="Schmoll M."/>
            <person name="Kubicek C.P."/>
            <person name="Martinez A.T."/>
            <person name="Yadav J."/>
            <person name="Master E."/>
            <person name="Magnuson J.K."/>
            <person name="James T."/>
            <person name="Yaver D."/>
            <person name="Berka R."/>
            <person name="Labutti K."/>
            <person name="Lipzen A."/>
            <person name="Aerts A."/>
            <person name="Barry K."/>
            <person name="Henrissat B."/>
            <person name="Blanchette R."/>
            <person name="Grigoriev I."/>
            <person name="Cullen D."/>
        </authorList>
    </citation>
    <scope>NUCLEOTIDE SEQUENCE [LARGE SCALE GENOMIC DNA]</scope>
    <source>
        <strain evidence="9 10">MAD-698-R-SB12</strain>
    </source>
</reference>
<evidence type="ECO:0000313" key="10">
    <source>
        <dbReference type="Proteomes" id="UP000194127"/>
    </source>
</evidence>
<evidence type="ECO:0000313" key="9">
    <source>
        <dbReference type="EMBL" id="OSX66445.1"/>
    </source>
</evidence>
<feature type="domain" description="Rnh202 triple barrel" evidence="8">
    <location>
        <begin position="29"/>
        <end position="98"/>
    </location>
</feature>
<dbReference type="CDD" id="cd09270">
    <property type="entry name" value="RNase_H2-B"/>
    <property type="match status" value="1"/>
</dbReference>
<feature type="compositionally biased region" description="Low complexity" evidence="6">
    <location>
        <begin position="350"/>
        <end position="369"/>
    </location>
</feature>
<evidence type="ECO:0000256" key="5">
    <source>
        <dbReference type="ARBA" id="ARBA00033464"/>
    </source>
</evidence>
<organism evidence="9 10">
    <name type="scientific">Postia placenta MAD-698-R-SB12</name>
    <dbReference type="NCBI Taxonomy" id="670580"/>
    <lineage>
        <taxon>Eukaryota</taxon>
        <taxon>Fungi</taxon>
        <taxon>Dikarya</taxon>
        <taxon>Basidiomycota</taxon>
        <taxon>Agaricomycotina</taxon>
        <taxon>Agaricomycetes</taxon>
        <taxon>Polyporales</taxon>
        <taxon>Adustoporiaceae</taxon>
        <taxon>Rhodonia</taxon>
    </lineage>
</organism>
<dbReference type="GO" id="GO:0032299">
    <property type="term" value="C:ribonuclease H2 complex"/>
    <property type="evidence" value="ECO:0007669"/>
    <property type="project" value="InterPro"/>
</dbReference>
<evidence type="ECO:0000256" key="1">
    <source>
        <dbReference type="ARBA" id="ARBA00004123"/>
    </source>
</evidence>
<keyword evidence="10" id="KW-1185">Reference proteome</keyword>
<evidence type="ECO:0000256" key="2">
    <source>
        <dbReference type="ARBA" id="ARBA00019062"/>
    </source>
</evidence>
<dbReference type="GO" id="GO:0006401">
    <property type="term" value="P:RNA catabolic process"/>
    <property type="evidence" value="ECO:0007669"/>
    <property type="project" value="TreeGrafter"/>
</dbReference>
<dbReference type="OrthoDB" id="29098at2759"/>
<dbReference type="PANTHER" id="PTHR13383:SF11">
    <property type="entry name" value="RIBONUCLEASE H2 SUBUNIT B"/>
    <property type="match status" value="1"/>
</dbReference>
<keyword evidence="3" id="KW-0539">Nucleus</keyword>
<gene>
    <name evidence="9" type="ORF">POSPLADRAFT_1043878</name>
</gene>
<dbReference type="Gene3D" id="1.10.20.120">
    <property type="match status" value="1"/>
</dbReference>
<protein>
    <recommendedName>
        <fullName evidence="2">Ribonuclease H2 subunit B</fullName>
    </recommendedName>
    <alternativeName>
        <fullName evidence="5">Ribonuclease HI subunit B</fullName>
    </alternativeName>
</protein>
<dbReference type="InterPro" id="IPR041195">
    <property type="entry name" value="Rnh202_N"/>
</dbReference>
<comment type="subcellular location">
    <subcellularLocation>
        <location evidence="1">Nucleus</location>
    </subcellularLocation>
</comment>
<name>A0A1X6NCS7_9APHY</name>
<evidence type="ECO:0000256" key="3">
    <source>
        <dbReference type="ARBA" id="ARBA00023242"/>
    </source>
</evidence>
<dbReference type="Proteomes" id="UP000194127">
    <property type="component" value="Unassembled WGS sequence"/>
</dbReference>
<dbReference type="Pfam" id="PF09468">
    <property type="entry name" value="RNase_H2-Ydr279"/>
    <property type="match status" value="1"/>
</dbReference>
<evidence type="ECO:0000256" key="4">
    <source>
        <dbReference type="ARBA" id="ARBA00024778"/>
    </source>
</evidence>
<dbReference type="Pfam" id="PF17745">
    <property type="entry name" value="Ydr279_N"/>
    <property type="match status" value="1"/>
</dbReference>
<dbReference type="InterPro" id="IPR019024">
    <property type="entry name" value="RNase_H2_suB_wHTH"/>
</dbReference>
<comment type="function">
    <text evidence="4">Non catalytic subunit of RNase H2, an endonuclease that specifically degrades the RNA of RNA:DNA hybrids. Participates in DNA replication, possibly by mediating the removal of lagging-strand Okazaki fragment RNA primers during DNA replication. Mediates the excision of single ribonucleotides from DNA:RNA duplexes.</text>
</comment>
<dbReference type="PANTHER" id="PTHR13383">
    <property type="entry name" value="RIBONUCLEASE H2 SUBUNIT B"/>
    <property type="match status" value="1"/>
</dbReference>
<dbReference type="InterPro" id="IPR040456">
    <property type="entry name" value="RNase_H2_suB"/>
</dbReference>
<feature type="region of interest" description="Disordered" evidence="6">
    <location>
        <begin position="335"/>
        <end position="395"/>
    </location>
</feature>
<sequence length="589" mass="64319">MIWLILNIESHIGVLHAVQAKLDEDCDASLHGDSLRFLRLPHPRSGIPALFLPSRDPTYGTTSILEVQAIAPPNRRSWLLPAGEVLSDGQLLLMTPVDPAFLLIPLLRHIVAVDGSSGSFRPMDDLFEEAIAKLAQASNSSDVLEGVGIPRLEDVNYLASFDCVQNSMKRICEVKEIGSDMTVYRYAPDKVLRYLRAKATRLSTQQYASQELYNKLLATYDFTPLDVYLKAFEKENAPSVPEIVKETRAKAKSKISETSGTKRKASANAGVEKLKKANVKGMANISSFFQKPTNARDVTQHVKGLKLRLLALVLSQTFSHNGDASVSLETARSSLRDHSRSSTQFDSAYSHSTDQSDISHSSSSAPSLSGPVRAYSDQLSLGRPSGSNSKKFPSSRVISLPETVSAYSAKAVLERASIRVVSMPLIGVTDSENITLDDADVEKGTTTAEEGYLRTRSQSHVSDMPYTPSPPSSPESVLIIANKNQLAEGFLRGSYNGARTPAPIEDEGWITWAKSPPRPIPALHGPLSLPYARCPSGAEGTIIEEQDNLPRMIWGLEGEDLSSARPRGLGSSTRLRNTPSLWSAKFPYR</sequence>
<dbReference type="GeneID" id="36323353"/>
<dbReference type="GO" id="GO:0005654">
    <property type="term" value="C:nucleoplasm"/>
    <property type="evidence" value="ECO:0007669"/>
    <property type="project" value="TreeGrafter"/>
</dbReference>
<dbReference type="Gene3D" id="2.20.25.530">
    <property type="match status" value="1"/>
</dbReference>
<dbReference type="RefSeq" id="XP_024343239.1">
    <property type="nucleotide sequence ID" value="XM_024478403.1"/>
</dbReference>
<evidence type="ECO:0000256" key="6">
    <source>
        <dbReference type="SAM" id="MobiDB-lite"/>
    </source>
</evidence>
<dbReference type="AlphaFoldDB" id="A0A1X6NCS7"/>